<evidence type="ECO:0000313" key="2">
    <source>
        <dbReference type="EMBL" id="KAF5378617.1"/>
    </source>
</evidence>
<gene>
    <name evidence="2" type="ORF">D9615_007184</name>
</gene>
<accession>A0A8H5H8E7</accession>
<keyword evidence="3" id="KW-1185">Reference proteome</keyword>
<feature type="region of interest" description="Disordered" evidence="1">
    <location>
        <begin position="153"/>
        <end position="186"/>
    </location>
</feature>
<reference evidence="2 3" key="1">
    <citation type="journal article" date="2020" name="ISME J.">
        <title>Uncovering the hidden diversity of litter-decomposition mechanisms in mushroom-forming fungi.</title>
        <authorList>
            <person name="Floudas D."/>
            <person name="Bentzer J."/>
            <person name="Ahren D."/>
            <person name="Johansson T."/>
            <person name="Persson P."/>
            <person name="Tunlid A."/>
        </authorList>
    </citation>
    <scope>NUCLEOTIDE SEQUENCE [LARGE SCALE GENOMIC DNA]</scope>
    <source>
        <strain evidence="2 3">CBS 661.87</strain>
    </source>
</reference>
<evidence type="ECO:0000313" key="3">
    <source>
        <dbReference type="Proteomes" id="UP000565441"/>
    </source>
</evidence>
<protein>
    <submittedName>
        <fullName evidence="2">Uncharacterized protein</fullName>
    </submittedName>
</protein>
<organism evidence="2 3">
    <name type="scientific">Tricholomella constricta</name>
    <dbReference type="NCBI Taxonomy" id="117010"/>
    <lineage>
        <taxon>Eukaryota</taxon>
        <taxon>Fungi</taxon>
        <taxon>Dikarya</taxon>
        <taxon>Basidiomycota</taxon>
        <taxon>Agaricomycotina</taxon>
        <taxon>Agaricomycetes</taxon>
        <taxon>Agaricomycetidae</taxon>
        <taxon>Agaricales</taxon>
        <taxon>Tricholomatineae</taxon>
        <taxon>Lyophyllaceae</taxon>
        <taxon>Tricholomella</taxon>
    </lineage>
</organism>
<dbReference type="EMBL" id="JAACJP010000019">
    <property type="protein sequence ID" value="KAF5378617.1"/>
    <property type="molecule type" value="Genomic_DNA"/>
</dbReference>
<dbReference type="Proteomes" id="UP000565441">
    <property type="component" value="Unassembled WGS sequence"/>
</dbReference>
<dbReference type="OrthoDB" id="3059160at2759"/>
<proteinExistence type="predicted"/>
<dbReference type="AlphaFoldDB" id="A0A8H5H8E7"/>
<comment type="caution">
    <text evidence="2">The sequence shown here is derived from an EMBL/GenBank/DDBJ whole genome shotgun (WGS) entry which is preliminary data.</text>
</comment>
<name>A0A8H5H8E7_9AGAR</name>
<sequence length="186" mass="20270">MINALADIDASNHQTKGKGRAGDIVGAVPSTDEEYAFKMQEDFLQDALRGMEDFRLAKSLWGDSNQPSFEVVDQRAVDYLRACLAVSADPRTCVPEDATSDGPTWNSLSPSFSDDVDLFEPEIAEITEEEFTAASQQAAAEHRQALLANSGFSLKKPSLKEDNQDLDVDEPSESPPPSALPTSEKF</sequence>
<evidence type="ECO:0000256" key="1">
    <source>
        <dbReference type="SAM" id="MobiDB-lite"/>
    </source>
</evidence>